<proteinExistence type="predicted"/>
<keyword evidence="3" id="KW-1185">Reference proteome</keyword>
<dbReference type="Proteomes" id="UP001152561">
    <property type="component" value="Unassembled WGS sequence"/>
</dbReference>
<sequence length="256" mass="24834">MHPKPKNPNSFALLGNGEEDGGEEVGSTQEVDNKVVEGRGTRIEEDAAATAVTEVAAGAAEVSAAAAVAEVDGAVAEVVDAVGVAGSEAASTEAVVVVAAAEVATAATAAPTVVDDAPVASVVNVAADLVITDGVSMAAVGGDTAAVEPADDTAGSGDAAAADIAATDADVVAAAAGSATDAAAKFAVQSATISGSTPIPIEGLVTLNKACVDVPSSSDDNDDIMSSMSGMFDGSVSAENPETVRMEMVMKLVLDM</sequence>
<organism evidence="2 3">
    <name type="scientific">Anisodus acutangulus</name>
    <dbReference type="NCBI Taxonomy" id="402998"/>
    <lineage>
        <taxon>Eukaryota</taxon>
        <taxon>Viridiplantae</taxon>
        <taxon>Streptophyta</taxon>
        <taxon>Embryophyta</taxon>
        <taxon>Tracheophyta</taxon>
        <taxon>Spermatophyta</taxon>
        <taxon>Magnoliopsida</taxon>
        <taxon>eudicotyledons</taxon>
        <taxon>Gunneridae</taxon>
        <taxon>Pentapetalae</taxon>
        <taxon>asterids</taxon>
        <taxon>lamiids</taxon>
        <taxon>Solanales</taxon>
        <taxon>Solanaceae</taxon>
        <taxon>Solanoideae</taxon>
        <taxon>Hyoscyameae</taxon>
        <taxon>Anisodus</taxon>
    </lineage>
</organism>
<protein>
    <submittedName>
        <fullName evidence="2">Uncharacterized protein</fullName>
    </submittedName>
</protein>
<evidence type="ECO:0000313" key="3">
    <source>
        <dbReference type="Proteomes" id="UP001152561"/>
    </source>
</evidence>
<comment type="caution">
    <text evidence="2">The sequence shown here is derived from an EMBL/GenBank/DDBJ whole genome shotgun (WGS) entry which is preliminary data.</text>
</comment>
<dbReference type="EMBL" id="JAJAGQ010000013">
    <property type="protein sequence ID" value="KAJ8545178.1"/>
    <property type="molecule type" value="Genomic_DNA"/>
</dbReference>
<gene>
    <name evidence="2" type="ORF">K7X08_017761</name>
</gene>
<evidence type="ECO:0000256" key="1">
    <source>
        <dbReference type="SAM" id="MobiDB-lite"/>
    </source>
</evidence>
<dbReference type="AlphaFoldDB" id="A0A9Q1LZ35"/>
<reference evidence="3" key="1">
    <citation type="journal article" date="2023" name="Proc. Natl. Acad. Sci. U.S.A.">
        <title>Genomic and structural basis for evolution of tropane alkaloid biosynthesis.</title>
        <authorList>
            <person name="Wanga Y.-J."/>
            <person name="Taina T."/>
            <person name="Yua J.-Y."/>
            <person name="Lia J."/>
            <person name="Xua B."/>
            <person name="Chenc J."/>
            <person name="D'Auriad J.C."/>
            <person name="Huanga J.-P."/>
            <person name="Huanga S.-X."/>
        </authorList>
    </citation>
    <scope>NUCLEOTIDE SEQUENCE [LARGE SCALE GENOMIC DNA]</scope>
    <source>
        <strain evidence="3">cv. KIB-2019</strain>
    </source>
</reference>
<name>A0A9Q1LZ35_9SOLA</name>
<evidence type="ECO:0000313" key="2">
    <source>
        <dbReference type="EMBL" id="KAJ8545178.1"/>
    </source>
</evidence>
<accession>A0A9Q1LZ35</accession>
<feature type="region of interest" description="Disordered" evidence="1">
    <location>
        <begin position="1"/>
        <end position="38"/>
    </location>
</feature>